<dbReference type="RefSeq" id="WP_321534951.1">
    <property type="nucleotide sequence ID" value="NZ_JARGDL010000003.1"/>
</dbReference>
<dbReference type="PANTHER" id="PTHR31793">
    <property type="entry name" value="4-HYDROXYBENZOYL-COA THIOESTERASE FAMILY MEMBER"/>
    <property type="match status" value="1"/>
</dbReference>
<evidence type="ECO:0000256" key="1">
    <source>
        <dbReference type="ARBA" id="ARBA00005953"/>
    </source>
</evidence>
<dbReference type="PANTHER" id="PTHR31793:SF27">
    <property type="entry name" value="NOVEL THIOESTERASE SUPERFAMILY DOMAIN AND SAPOSIN A-TYPE DOMAIN CONTAINING PROTEIN (0610012H03RIK)"/>
    <property type="match status" value="1"/>
</dbReference>
<accession>A0AAE3NZ73</accession>
<dbReference type="SUPFAM" id="SSF54637">
    <property type="entry name" value="Thioesterase/thiol ester dehydrase-isomerase"/>
    <property type="match status" value="1"/>
</dbReference>
<gene>
    <name evidence="3" type="ORF">P0M35_03415</name>
</gene>
<dbReference type="AlphaFoldDB" id="A0AAE3NZ73"/>
<name>A0AAE3NZ73_9BACT</name>
<dbReference type="InterPro" id="IPR029069">
    <property type="entry name" value="HotDog_dom_sf"/>
</dbReference>
<evidence type="ECO:0000313" key="4">
    <source>
        <dbReference type="Proteomes" id="UP001221302"/>
    </source>
</evidence>
<sequence>MFTSNIKVYFYDADPAGIIFYASIFKYVHAAYEDFLRSLSTKRNFFFDQDYILPIMHAEADFVRPIKVGDELKVEVVVSMLKKSSFEITYRFYRGKEFTAMAKTVHVCVYKEKFEKIELPQDFYEQLTHHLD</sequence>
<dbReference type="EMBL" id="JARGDL010000003">
    <property type="protein sequence ID" value="MDF1611184.1"/>
    <property type="molecule type" value="Genomic_DNA"/>
</dbReference>
<evidence type="ECO:0000313" key="3">
    <source>
        <dbReference type="EMBL" id="MDF1611184.1"/>
    </source>
</evidence>
<comment type="caution">
    <text evidence="3">The sequence shown here is derived from an EMBL/GenBank/DDBJ whole genome shotgun (WGS) entry which is preliminary data.</text>
</comment>
<protein>
    <submittedName>
        <fullName evidence="3">Thioesterase family protein</fullName>
    </submittedName>
</protein>
<dbReference type="InterPro" id="IPR050563">
    <property type="entry name" value="4-hydroxybenzoyl-CoA_TE"/>
</dbReference>
<keyword evidence="4" id="KW-1185">Reference proteome</keyword>
<organism evidence="3 4">
    <name type="scientific">Stygiobacter electus</name>
    <dbReference type="NCBI Taxonomy" id="3032292"/>
    <lineage>
        <taxon>Bacteria</taxon>
        <taxon>Pseudomonadati</taxon>
        <taxon>Ignavibacteriota</taxon>
        <taxon>Ignavibacteria</taxon>
        <taxon>Ignavibacteriales</taxon>
        <taxon>Melioribacteraceae</taxon>
        <taxon>Stygiobacter</taxon>
    </lineage>
</organism>
<dbReference type="Gene3D" id="3.10.129.10">
    <property type="entry name" value="Hotdog Thioesterase"/>
    <property type="match status" value="1"/>
</dbReference>
<dbReference type="Pfam" id="PF13279">
    <property type="entry name" value="4HBT_2"/>
    <property type="match status" value="1"/>
</dbReference>
<dbReference type="PIRSF" id="PIRSF003230">
    <property type="entry name" value="YbgC"/>
    <property type="match status" value="1"/>
</dbReference>
<dbReference type="InterPro" id="IPR006684">
    <property type="entry name" value="YbgC/YbaW"/>
</dbReference>
<dbReference type="CDD" id="cd00586">
    <property type="entry name" value="4HBT"/>
    <property type="match status" value="1"/>
</dbReference>
<proteinExistence type="inferred from homology"/>
<dbReference type="GO" id="GO:0047617">
    <property type="term" value="F:fatty acyl-CoA hydrolase activity"/>
    <property type="evidence" value="ECO:0007669"/>
    <property type="project" value="TreeGrafter"/>
</dbReference>
<keyword evidence="2" id="KW-0378">Hydrolase</keyword>
<comment type="similarity">
    <text evidence="1">Belongs to the 4-hydroxybenzoyl-CoA thioesterase family.</text>
</comment>
<dbReference type="Proteomes" id="UP001221302">
    <property type="component" value="Unassembled WGS sequence"/>
</dbReference>
<evidence type="ECO:0000256" key="2">
    <source>
        <dbReference type="ARBA" id="ARBA00022801"/>
    </source>
</evidence>
<reference evidence="3" key="1">
    <citation type="submission" date="2023-03" db="EMBL/GenBank/DDBJ databases">
        <title>Stygiobacter electus gen. nov., sp. nov., facultatively anaerobic thermotolerant bacterium of the class Ignavibacteria from a well of Yessentuki mineral water deposit.</title>
        <authorList>
            <person name="Podosokorskaya O.A."/>
            <person name="Elcheninov A.G."/>
            <person name="Petrova N.F."/>
            <person name="Zavarzina D.G."/>
            <person name="Kublanov I.V."/>
            <person name="Merkel A.Y."/>
        </authorList>
    </citation>
    <scope>NUCLEOTIDE SEQUENCE</scope>
    <source>
        <strain evidence="3">09-Me</strain>
    </source>
</reference>